<sequence>MLKKILLVGFLLLIILTGIVLFYFAYLGYQSKSGQPSGLVNAMLAKCPAKPNCVNSEFKEDTTHFIEPLTLSTLPSKDIVAVIISVIEKSGGTVVSQQEHYVAATFTSNIFGFVDDLEVRLDETNKLIHIRSASRVGYSDLDQNRKRVSGIKQRLLPLL</sequence>
<proteinExistence type="predicted"/>
<dbReference type="PANTHER" id="PTHR34801">
    <property type="entry name" value="EXPRESSED PROTEIN"/>
    <property type="match status" value="1"/>
</dbReference>
<evidence type="ECO:0000313" key="3">
    <source>
        <dbReference type="Proteomes" id="UP001528823"/>
    </source>
</evidence>
<protein>
    <submittedName>
        <fullName evidence="2">DUF1499 domain-containing protein</fullName>
    </submittedName>
</protein>
<dbReference type="PANTHER" id="PTHR34801:SF6">
    <property type="entry name" value="SLL1620 PROTEIN"/>
    <property type="match status" value="1"/>
</dbReference>
<dbReference type="Pfam" id="PF07386">
    <property type="entry name" value="DUF1499"/>
    <property type="match status" value="1"/>
</dbReference>
<keyword evidence="1" id="KW-0472">Membrane</keyword>
<dbReference type="Proteomes" id="UP001528823">
    <property type="component" value="Unassembled WGS sequence"/>
</dbReference>
<dbReference type="EMBL" id="JAPMOU010000039">
    <property type="protein sequence ID" value="MDE1464649.1"/>
    <property type="molecule type" value="Genomic_DNA"/>
</dbReference>
<gene>
    <name evidence="2" type="ORF">ORQ98_22035</name>
</gene>
<comment type="caution">
    <text evidence="2">The sequence shown here is derived from an EMBL/GenBank/DDBJ whole genome shotgun (WGS) entry which is preliminary data.</text>
</comment>
<evidence type="ECO:0000256" key="1">
    <source>
        <dbReference type="SAM" id="Phobius"/>
    </source>
</evidence>
<accession>A0ABT5UE40</accession>
<reference evidence="2 3" key="1">
    <citation type="submission" date="2022-11" db="EMBL/GenBank/DDBJ databases">
        <title>Spartinivicinus poritis sp. nov., isolated from scleractinian coral Porites lutea.</title>
        <authorList>
            <person name="Zhang G."/>
            <person name="Cai L."/>
            <person name="Wei Q."/>
        </authorList>
    </citation>
    <scope>NUCLEOTIDE SEQUENCE [LARGE SCALE GENOMIC DNA]</scope>
    <source>
        <strain evidence="2 3">A2-2</strain>
    </source>
</reference>
<dbReference type="InterPro" id="IPR010865">
    <property type="entry name" value="DUF1499"/>
</dbReference>
<feature type="transmembrane region" description="Helical" evidence="1">
    <location>
        <begin position="6"/>
        <end position="29"/>
    </location>
</feature>
<evidence type="ECO:0000313" key="2">
    <source>
        <dbReference type="EMBL" id="MDE1464649.1"/>
    </source>
</evidence>
<keyword evidence="1" id="KW-1133">Transmembrane helix</keyword>
<dbReference type="PIRSF" id="PIRSF026426">
    <property type="entry name" value="DUF1499"/>
    <property type="match status" value="1"/>
</dbReference>
<name>A0ABT5UE40_9GAMM</name>
<dbReference type="RefSeq" id="WP_274690974.1">
    <property type="nucleotide sequence ID" value="NZ_JAPMOU010000039.1"/>
</dbReference>
<keyword evidence="1" id="KW-0812">Transmembrane</keyword>
<keyword evidence="3" id="KW-1185">Reference proteome</keyword>
<organism evidence="2 3">
    <name type="scientific">Spartinivicinus poritis</name>
    <dbReference type="NCBI Taxonomy" id="2994640"/>
    <lineage>
        <taxon>Bacteria</taxon>
        <taxon>Pseudomonadati</taxon>
        <taxon>Pseudomonadota</taxon>
        <taxon>Gammaproteobacteria</taxon>
        <taxon>Oceanospirillales</taxon>
        <taxon>Zooshikellaceae</taxon>
        <taxon>Spartinivicinus</taxon>
    </lineage>
</organism>